<dbReference type="Proteomes" id="UP000321532">
    <property type="component" value="Unassembled WGS sequence"/>
</dbReference>
<name>A0A512ATY5_9BACT</name>
<reference evidence="1 2" key="1">
    <citation type="submission" date="2019-07" db="EMBL/GenBank/DDBJ databases">
        <title>Whole genome shotgun sequence of Adhaeribacter aerolatus NBRC 106133.</title>
        <authorList>
            <person name="Hosoyama A."/>
            <person name="Uohara A."/>
            <person name="Ohji S."/>
            <person name="Ichikawa N."/>
        </authorList>
    </citation>
    <scope>NUCLEOTIDE SEQUENCE [LARGE SCALE GENOMIC DNA]</scope>
    <source>
        <strain evidence="1 2">NBRC 106133</strain>
    </source>
</reference>
<dbReference type="AlphaFoldDB" id="A0A512ATY5"/>
<gene>
    <name evidence="1" type="ORF">AAE02nite_08530</name>
</gene>
<comment type="caution">
    <text evidence="1">The sequence shown here is derived from an EMBL/GenBank/DDBJ whole genome shotgun (WGS) entry which is preliminary data.</text>
</comment>
<protein>
    <recommendedName>
        <fullName evidence="3">Glycosyltransferase 2-like domain-containing protein</fullName>
    </recommendedName>
</protein>
<organism evidence="1 2">
    <name type="scientific">Adhaeribacter aerolatus</name>
    <dbReference type="NCBI Taxonomy" id="670289"/>
    <lineage>
        <taxon>Bacteria</taxon>
        <taxon>Pseudomonadati</taxon>
        <taxon>Bacteroidota</taxon>
        <taxon>Cytophagia</taxon>
        <taxon>Cytophagales</taxon>
        <taxon>Hymenobacteraceae</taxon>
        <taxon>Adhaeribacter</taxon>
    </lineage>
</organism>
<keyword evidence="2" id="KW-1185">Reference proteome</keyword>
<evidence type="ECO:0008006" key="3">
    <source>
        <dbReference type="Google" id="ProtNLM"/>
    </source>
</evidence>
<dbReference type="EMBL" id="BJYS01000004">
    <property type="protein sequence ID" value="GEO03189.1"/>
    <property type="molecule type" value="Genomic_DNA"/>
</dbReference>
<proteinExistence type="predicted"/>
<evidence type="ECO:0000313" key="1">
    <source>
        <dbReference type="EMBL" id="GEO03189.1"/>
    </source>
</evidence>
<dbReference type="InterPro" id="IPR029044">
    <property type="entry name" value="Nucleotide-diphossugar_trans"/>
</dbReference>
<accession>A0A512ATY5</accession>
<dbReference type="SUPFAM" id="SSF53448">
    <property type="entry name" value="Nucleotide-diphospho-sugar transferases"/>
    <property type="match status" value="1"/>
</dbReference>
<evidence type="ECO:0000313" key="2">
    <source>
        <dbReference type="Proteomes" id="UP000321532"/>
    </source>
</evidence>
<sequence>MPIYLNMDRNNLAIATISWARDAQEENLLRASLTQLAGLNILVFITDGGSQSSFLDFLRSFPHFTILNPRGKGVWAQARTSVLAAAATEASFILYTEPDKQLFFRDFLPNFLSAAPLAESTGVVLASRSAAGFATFPTFQQNTETTINACCAEIMGPAVDYTYGPFLMNHQLAPYLNRVQEDIGWGWRPYVFGLAHRLGYHVVPYEANFICPPDQRTDSAVERIYRMRQLTQNIQGLVLSTTVALD</sequence>